<dbReference type="EMBL" id="CP034438">
    <property type="protein sequence ID" value="AZN28985.1"/>
    <property type="molecule type" value="Genomic_DNA"/>
</dbReference>
<organism evidence="1 2">
    <name type="scientific">Flaviflexus salsibiostraticola</name>
    <dbReference type="NCBI Taxonomy" id="1282737"/>
    <lineage>
        <taxon>Bacteria</taxon>
        <taxon>Bacillati</taxon>
        <taxon>Actinomycetota</taxon>
        <taxon>Actinomycetes</taxon>
        <taxon>Actinomycetales</taxon>
        <taxon>Actinomycetaceae</taxon>
        <taxon>Flaviflexus</taxon>
    </lineage>
</organism>
<evidence type="ECO:0000313" key="1">
    <source>
        <dbReference type="EMBL" id="AZN28985.1"/>
    </source>
</evidence>
<name>A0A3Q8WS48_9ACTO</name>
<gene>
    <name evidence="1" type="ORF">EJO69_00715</name>
</gene>
<evidence type="ECO:0000313" key="2">
    <source>
        <dbReference type="Proteomes" id="UP000270021"/>
    </source>
</evidence>
<dbReference type="AlphaFoldDB" id="A0A3Q8WS48"/>
<accession>A0A3Q8WS48</accession>
<dbReference type="OrthoDB" id="3260805at2"/>
<dbReference type="Proteomes" id="UP000270021">
    <property type="component" value="Chromosome"/>
</dbReference>
<protein>
    <submittedName>
        <fullName evidence="1">Uncharacterized protein</fullName>
    </submittedName>
</protein>
<proteinExistence type="predicted"/>
<dbReference type="KEGG" id="fsl:EJO69_00715"/>
<keyword evidence="2" id="KW-1185">Reference proteome</keyword>
<sequence length="153" mass="16990">MKRERTLWQGTLGNGHSLVVTKSFGWILDGDTKVKEWAWVNYASGTWEGEEGLFTAQAIADDVEDLHLQFPTESDLSIGLVLSDRIESSIVYQETAAVGEAGWVRVFVRRNPDGTMFTQSLGFNVDAVDRAELERIVLELETSVREAVGMPIG</sequence>
<dbReference type="RefSeq" id="WP_126037880.1">
    <property type="nucleotide sequence ID" value="NZ_CP034438.1"/>
</dbReference>
<reference evidence="1 2" key="1">
    <citation type="submission" date="2018-12" db="EMBL/GenBank/DDBJ databases">
        <title>Complete genome sequence of Flaviflexus salsibiostraticola KCTC 33148.</title>
        <authorList>
            <person name="Bae J.-W."/>
        </authorList>
    </citation>
    <scope>NUCLEOTIDE SEQUENCE [LARGE SCALE GENOMIC DNA]</scope>
    <source>
        <strain evidence="1 2">KCTC 33148</strain>
    </source>
</reference>